<dbReference type="InterPro" id="IPR035906">
    <property type="entry name" value="MetI-like_sf"/>
</dbReference>
<protein>
    <submittedName>
        <fullName evidence="11">ABC transporter, permease protein (Cluster 3, basic aa/glutamine/opines)</fullName>
    </submittedName>
</protein>
<evidence type="ECO:0000256" key="9">
    <source>
        <dbReference type="RuleBase" id="RU363032"/>
    </source>
</evidence>
<feature type="transmembrane region" description="Helical" evidence="9">
    <location>
        <begin position="47"/>
        <end position="66"/>
    </location>
</feature>
<dbReference type="InterPro" id="IPR000515">
    <property type="entry name" value="MetI-like"/>
</dbReference>
<reference evidence="11" key="1">
    <citation type="submission" date="2020-02" db="EMBL/GenBank/DDBJ databases">
        <authorList>
            <person name="Meier V. D."/>
        </authorList>
    </citation>
    <scope>NUCLEOTIDE SEQUENCE</scope>
    <source>
        <strain evidence="11">AVDCRST_MAG50</strain>
    </source>
</reference>
<evidence type="ECO:0000259" key="10">
    <source>
        <dbReference type="PROSITE" id="PS50928"/>
    </source>
</evidence>
<dbReference type="CDD" id="cd06261">
    <property type="entry name" value="TM_PBP2"/>
    <property type="match status" value="1"/>
</dbReference>
<keyword evidence="4" id="KW-1003">Cell membrane</keyword>
<dbReference type="PANTHER" id="PTHR30614:SF37">
    <property type="entry name" value="AMINO-ACID ABC TRANSPORTER PERMEASE PROTEIN YHDX-RELATED"/>
    <property type="match status" value="1"/>
</dbReference>
<dbReference type="EMBL" id="CADCTF010000053">
    <property type="protein sequence ID" value="CAA9227918.1"/>
    <property type="molecule type" value="Genomic_DNA"/>
</dbReference>
<keyword evidence="5 9" id="KW-0812">Transmembrane</keyword>
<evidence type="ECO:0000256" key="5">
    <source>
        <dbReference type="ARBA" id="ARBA00022692"/>
    </source>
</evidence>
<feature type="transmembrane region" description="Helical" evidence="9">
    <location>
        <begin position="151"/>
        <end position="173"/>
    </location>
</feature>
<proteinExistence type="inferred from homology"/>
<keyword evidence="7 9" id="KW-1133">Transmembrane helix</keyword>
<name>A0A6J4HMS4_9ACTN</name>
<organism evidence="11">
    <name type="scientific">uncultured Acidimicrobiales bacterium</name>
    <dbReference type="NCBI Taxonomy" id="310071"/>
    <lineage>
        <taxon>Bacteria</taxon>
        <taxon>Bacillati</taxon>
        <taxon>Actinomycetota</taxon>
        <taxon>Acidimicrobiia</taxon>
        <taxon>Acidimicrobiales</taxon>
        <taxon>environmental samples</taxon>
    </lineage>
</organism>
<evidence type="ECO:0000256" key="6">
    <source>
        <dbReference type="ARBA" id="ARBA00022970"/>
    </source>
</evidence>
<evidence type="ECO:0000256" key="1">
    <source>
        <dbReference type="ARBA" id="ARBA00004651"/>
    </source>
</evidence>
<gene>
    <name evidence="11" type="ORF">AVDCRST_MAG50-1614</name>
</gene>
<dbReference type="GO" id="GO:0022857">
    <property type="term" value="F:transmembrane transporter activity"/>
    <property type="evidence" value="ECO:0007669"/>
    <property type="project" value="InterPro"/>
</dbReference>
<accession>A0A6J4HMS4</accession>
<keyword evidence="8 9" id="KW-0472">Membrane</keyword>
<evidence type="ECO:0000256" key="8">
    <source>
        <dbReference type="ARBA" id="ARBA00023136"/>
    </source>
</evidence>
<dbReference type="NCBIfam" id="TIGR01726">
    <property type="entry name" value="HEQRo_perm_3TM"/>
    <property type="match status" value="1"/>
</dbReference>
<dbReference type="InterPro" id="IPR043429">
    <property type="entry name" value="ArtM/GltK/GlnP/TcyL/YhdX-like"/>
</dbReference>
<keyword evidence="3 9" id="KW-0813">Transport</keyword>
<feature type="transmembrane region" description="Helical" evidence="9">
    <location>
        <begin position="22"/>
        <end position="40"/>
    </location>
</feature>
<dbReference type="PROSITE" id="PS50928">
    <property type="entry name" value="ABC_TM1"/>
    <property type="match status" value="1"/>
</dbReference>
<dbReference type="AlphaFoldDB" id="A0A6J4HMS4"/>
<dbReference type="SUPFAM" id="SSF161098">
    <property type="entry name" value="MetI-like"/>
    <property type="match status" value="1"/>
</dbReference>
<keyword evidence="6" id="KW-0029">Amino-acid transport</keyword>
<dbReference type="GO" id="GO:0006865">
    <property type="term" value="P:amino acid transport"/>
    <property type="evidence" value="ECO:0007669"/>
    <property type="project" value="UniProtKB-KW"/>
</dbReference>
<evidence type="ECO:0000256" key="2">
    <source>
        <dbReference type="ARBA" id="ARBA00010072"/>
    </source>
</evidence>
<comment type="subcellular location">
    <subcellularLocation>
        <location evidence="1 9">Cell membrane</location>
        <topology evidence="1 9">Multi-pass membrane protein</topology>
    </subcellularLocation>
</comment>
<dbReference type="GO" id="GO:0043190">
    <property type="term" value="C:ATP-binding cassette (ABC) transporter complex"/>
    <property type="evidence" value="ECO:0007669"/>
    <property type="project" value="InterPro"/>
</dbReference>
<evidence type="ECO:0000256" key="7">
    <source>
        <dbReference type="ARBA" id="ARBA00022989"/>
    </source>
</evidence>
<dbReference type="PANTHER" id="PTHR30614">
    <property type="entry name" value="MEMBRANE COMPONENT OF AMINO ACID ABC TRANSPORTER"/>
    <property type="match status" value="1"/>
</dbReference>
<dbReference type="Gene3D" id="1.10.3720.10">
    <property type="entry name" value="MetI-like"/>
    <property type="match status" value="1"/>
</dbReference>
<dbReference type="InterPro" id="IPR010065">
    <property type="entry name" value="AA_ABC_transptr_permease_3TM"/>
</dbReference>
<feature type="domain" description="ABC transmembrane type-1" evidence="10">
    <location>
        <begin position="1"/>
        <end position="170"/>
    </location>
</feature>
<evidence type="ECO:0000256" key="4">
    <source>
        <dbReference type="ARBA" id="ARBA00022475"/>
    </source>
</evidence>
<evidence type="ECO:0000313" key="11">
    <source>
        <dbReference type="EMBL" id="CAA9227918.1"/>
    </source>
</evidence>
<dbReference type="Pfam" id="PF00528">
    <property type="entry name" value="BPD_transp_1"/>
    <property type="match status" value="1"/>
</dbReference>
<sequence length="181" mass="19205">MAACRVSPVPPLQWFGATYVELFRNAPLSVLMLLFVFGLTKAGVGPYSFFASAIVVLSIYTSAFLAETFRAGINTVAAGQAEAARAIGLTFPQTLGIVVFPQALRTVVGPIGNLFIALIKNSSIASVISVLELSKRSNLLIDQQGVSPIPVFLGAAVAYLILTLPSGFLVGYVERKVSIKR</sequence>
<comment type="similarity">
    <text evidence="2">Belongs to the binding-protein-dependent transport system permease family. HisMQ subfamily.</text>
</comment>
<evidence type="ECO:0000256" key="3">
    <source>
        <dbReference type="ARBA" id="ARBA00022448"/>
    </source>
</evidence>